<feature type="domain" description="SGNH hydrolase-type esterase" evidence="2">
    <location>
        <begin position="98"/>
        <end position="268"/>
    </location>
</feature>
<name>A0ABW1EI67_9BACT</name>
<dbReference type="InterPro" id="IPR013830">
    <property type="entry name" value="SGNH_hydro"/>
</dbReference>
<dbReference type="Pfam" id="PF13472">
    <property type="entry name" value="Lipase_GDSL_2"/>
    <property type="match status" value="1"/>
</dbReference>
<dbReference type="RefSeq" id="WP_263339938.1">
    <property type="nucleotide sequence ID" value="NZ_JAGSYH010000005.1"/>
</dbReference>
<organism evidence="3 4">
    <name type="scientific">Acidicapsa dinghuensis</name>
    <dbReference type="NCBI Taxonomy" id="2218256"/>
    <lineage>
        <taxon>Bacteria</taxon>
        <taxon>Pseudomonadati</taxon>
        <taxon>Acidobacteriota</taxon>
        <taxon>Terriglobia</taxon>
        <taxon>Terriglobales</taxon>
        <taxon>Acidobacteriaceae</taxon>
        <taxon>Acidicapsa</taxon>
    </lineage>
</organism>
<gene>
    <name evidence="3" type="ORF">ACFPT7_15410</name>
</gene>
<evidence type="ECO:0000256" key="1">
    <source>
        <dbReference type="SAM" id="Phobius"/>
    </source>
</evidence>
<dbReference type="EMBL" id="JBHSPH010000005">
    <property type="protein sequence ID" value="MFC5863694.1"/>
    <property type="molecule type" value="Genomic_DNA"/>
</dbReference>
<dbReference type="Proteomes" id="UP001596091">
    <property type="component" value="Unassembled WGS sequence"/>
</dbReference>
<evidence type="ECO:0000313" key="4">
    <source>
        <dbReference type="Proteomes" id="UP001596091"/>
    </source>
</evidence>
<dbReference type="InterPro" id="IPR051532">
    <property type="entry name" value="Ester_Hydrolysis_Enzymes"/>
</dbReference>
<keyword evidence="3" id="KW-0378">Hydrolase</keyword>
<evidence type="ECO:0000259" key="2">
    <source>
        <dbReference type="Pfam" id="PF13472"/>
    </source>
</evidence>
<reference evidence="4" key="1">
    <citation type="journal article" date="2019" name="Int. J. Syst. Evol. Microbiol.">
        <title>The Global Catalogue of Microorganisms (GCM) 10K type strain sequencing project: providing services to taxonomists for standard genome sequencing and annotation.</title>
        <authorList>
            <consortium name="The Broad Institute Genomics Platform"/>
            <consortium name="The Broad Institute Genome Sequencing Center for Infectious Disease"/>
            <person name="Wu L."/>
            <person name="Ma J."/>
        </authorList>
    </citation>
    <scope>NUCLEOTIDE SEQUENCE [LARGE SCALE GENOMIC DNA]</scope>
    <source>
        <strain evidence="4">JCM 4087</strain>
    </source>
</reference>
<feature type="transmembrane region" description="Helical" evidence="1">
    <location>
        <begin position="20"/>
        <end position="39"/>
    </location>
</feature>
<keyword evidence="1" id="KW-0472">Membrane</keyword>
<dbReference type="PANTHER" id="PTHR30383">
    <property type="entry name" value="THIOESTERASE 1/PROTEASE 1/LYSOPHOSPHOLIPASE L1"/>
    <property type="match status" value="1"/>
</dbReference>
<comment type="caution">
    <text evidence="3">The sequence shown here is derived from an EMBL/GenBank/DDBJ whole genome shotgun (WGS) entry which is preliminary data.</text>
</comment>
<sequence length="284" mass="31002">MQVEPVCGEKRLDFGHMRRWATVSAMGLLVALLVAPAMAQQANTTSAAPALTPKEIEALQQYKAQTEVMLKDWPNLKRFYEEDMALPQPGKDEKRVVFMGDSITQGWMNHGTDASPANPGFFPGKPWIDRGISGQTTPQMLLRFRQDVIDLKPSAVVIFAGTNDVAGNTGDMTAEQTEANLASMAELARVHHIRVVLCSILPAYDFPWRPGREPAPKIVAINKWIKDYADSNGDVYVDFYSAMVDSRGGLPANLSHDGVHPNPAGYAIMNPLVEAGIAKALGQS</sequence>
<keyword evidence="1" id="KW-1133">Transmembrane helix</keyword>
<keyword evidence="1" id="KW-0812">Transmembrane</keyword>
<dbReference type="SUPFAM" id="SSF52266">
    <property type="entry name" value="SGNH hydrolase"/>
    <property type="match status" value="1"/>
</dbReference>
<proteinExistence type="predicted"/>
<keyword evidence="4" id="KW-1185">Reference proteome</keyword>
<dbReference type="PANTHER" id="PTHR30383:SF5">
    <property type="entry name" value="SGNH HYDROLASE-TYPE ESTERASE DOMAIN-CONTAINING PROTEIN"/>
    <property type="match status" value="1"/>
</dbReference>
<dbReference type="GO" id="GO:0016787">
    <property type="term" value="F:hydrolase activity"/>
    <property type="evidence" value="ECO:0007669"/>
    <property type="project" value="UniProtKB-KW"/>
</dbReference>
<dbReference type="InterPro" id="IPR036514">
    <property type="entry name" value="SGNH_hydro_sf"/>
</dbReference>
<evidence type="ECO:0000313" key="3">
    <source>
        <dbReference type="EMBL" id="MFC5863694.1"/>
    </source>
</evidence>
<accession>A0ABW1EI67</accession>
<protein>
    <submittedName>
        <fullName evidence="3">SGNH/GDSL hydrolase family protein</fullName>
    </submittedName>
</protein>
<dbReference type="Gene3D" id="3.40.50.1110">
    <property type="entry name" value="SGNH hydrolase"/>
    <property type="match status" value="1"/>
</dbReference>
<dbReference type="CDD" id="cd04501">
    <property type="entry name" value="SGNH_hydrolase_like_4"/>
    <property type="match status" value="1"/>
</dbReference>